<dbReference type="OrthoDB" id="2013775at2759"/>
<name>A0A015L782_RHIIW</name>
<dbReference type="GO" id="GO:0005794">
    <property type="term" value="C:Golgi apparatus"/>
    <property type="evidence" value="ECO:0007669"/>
    <property type="project" value="InterPro"/>
</dbReference>
<reference evidence="2 3" key="1">
    <citation type="submission" date="2014-02" db="EMBL/GenBank/DDBJ databases">
        <title>Single nucleus genome sequencing reveals high similarity among nuclei of an endomycorrhizal fungus.</title>
        <authorList>
            <person name="Lin K."/>
            <person name="Geurts R."/>
            <person name="Zhang Z."/>
            <person name="Limpens E."/>
            <person name="Saunders D.G."/>
            <person name="Mu D."/>
            <person name="Pang E."/>
            <person name="Cao H."/>
            <person name="Cha H."/>
            <person name="Lin T."/>
            <person name="Zhou Q."/>
            <person name="Shang Y."/>
            <person name="Li Y."/>
            <person name="Ivanov S."/>
            <person name="Sharma T."/>
            <person name="Velzen R.V."/>
            <person name="Ruijter N.D."/>
            <person name="Aanen D.K."/>
            <person name="Win J."/>
            <person name="Kamoun S."/>
            <person name="Bisseling T."/>
            <person name="Huang S."/>
        </authorList>
    </citation>
    <scope>NUCLEOTIDE SEQUENCE [LARGE SCALE GENOMIC DNA]</scope>
    <source>
        <strain evidence="3">DAOM197198w</strain>
    </source>
</reference>
<evidence type="ECO:0008006" key="4">
    <source>
        <dbReference type="Google" id="ProtNLM"/>
    </source>
</evidence>
<dbReference type="SUPFAM" id="SSF52058">
    <property type="entry name" value="L domain-like"/>
    <property type="match status" value="1"/>
</dbReference>
<dbReference type="EMBL" id="JEMT01012396">
    <property type="protein sequence ID" value="EXX75554.1"/>
    <property type="molecule type" value="Genomic_DNA"/>
</dbReference>
<dbReference type="InterPro" id="IPR026202">
    <property type="entry name" value="GOLGB1"/>
</dbReference>
<protein>
    <recommendedName>
        <fullName evidence="4">Serine/threonine protein kinase</fullName>
    </recommendedName>
</protein>
<dbReference type="HOGENOM" id="CLU_246921_0_0_1"/>
<dbReference type="STRING" id="1432141.A0A015L782"/>
<comment type="caution">
    <text evidence="2">The sequence shown here is derived from an EMBL/GenBank/DDBJ whole genome shotgun (WGS) entry which is preliminary data.</text>
</comment>
<dbReference type="Proteomes" id="UP000022910">
    <property type="component" value="Unassembled WGS sequence"/>
</dbReference>
<sequence length="1587" mass="185723">MEHIKKANIFRNRDPVERAAIQKFLAILKSKKLKETELLSNQQALFQQFKLNHGLFLNGCRIEPSKQAVLIEGDKWNINLYEGQPFVYTSVNDHTSHVNLLSFNSDDDDVELDESLQPSDLCINFPVIEITYTADLSKSFSNFINDDEGKLYGHLLPRKILIGGKLFIRDLKSATCTQIDIFSSYLNWAYDLTKSKKEIPFDNLSALNFFPKILTPDGTNLDTHEKLSDWMNNLYQNDTVEIISYNNLVPISQLKFDKISFVDEIQPGVANFKEKLTLENWVKNSKYARWVEEFQLRGLIINQNLELRTSKENAIDLINIPNVESSDKFYLRIMKPTTILEEVLIHNNIFLANSDEDISSFPFIKISDGLSHEDYAHFLVKCEQYEVLLTMDNIKPSEKFKQAVEKALENMKPLIRLQEVFDEYGHLIPLNIVLGKSLKNTIENSHYISTKINLEPPVFESLKSHLADFSIPCLLTPKGDDIIEENGLSEWVQNMNNDLEIIEFNNIIPLYDILEVDQKKKIDIILNKENNFKIIMTGSIDLKDTNITKQIIVSIEPSLENKNYEVFGSIISKSNSRLKDIFVTFGSYEINKFTATISTSKNTSINIKECYIIWMMIGNPSKLSVFSPNNRKVQVDCIKESIKLQRNNSSYSIKTSHQLSQGYDISFNCFKPINIELTGWSKNCVYLNITNTMMNNRNVKPDIDNVEIAICVLNSGHEKSKIDISGKRYSMGYILTEKNYLDSISNAQKYLRNTYPTKKEREKVTRLIINKKKLEYHLDLSDFVNLEKLNCSENELTSLDISKNKQLTEIDCSQNKLISLDLSNCLNIKLVTANCNQLNELKLPVSNDLKLEYLNLLDNSFSQNLDCFNQLFNLKELLIGNIDGDRIQLGIYNQFHGSLKPLKNLIKLESLSINNTDIEFGLEFLPDSIKNFRCLADQRAEAKVKKIYEQLEEYTLSPIEAFQGKYNLKAWRKNWKLVKEKEALQNQFKQVEELTSSAKLKEFEKEESSLIAEEEDLLVKNKSLEQERKNLEQETDDLKQLVKELNAKLEQKEVDYQQAKQQLEEKEEMLKSFTEEKLENFTTEKLMVKEELNKEIKVLKYELLIKERDTEQSKKHLEEMNKELKIKEEECDNLRNKLDNIKSSLTEIKNKKEKLNDLKKKLEYKKNFSKSGTSGLRKQMNDLKREIHSLQSQAIKAREIENELEEVKRNKNRLQNEKVQQQSIVEYLQKEQTILRDNIKNLDTKLRDKVGFINNLEQQSSQQIEELQSKLDEEIRKYQISQEINTSLNDELKNKEKIIKESQNKLNEETRKYQDSLDKLKNKEELNKELESKLDEEIRKYQFSQEIITSLNDELKNKEKIIEESQNKLNDETRKYQDSLDKLKNKEELNKELESKLDEEIRKYQFSQEIITSLSDELKNKEKIIKESQNKLNEETRKYQDSLDKLKNKEELNKELESKLDEGIRKYQVSQEIITSLNNELKNKEKIIEKSQNKLNEEIRKYQDSLDKLKNNEEFIKELQIRLDKEVKKDQAFQKIITSLNSELKNKEKIIKESQNKLNEEIEIITSFNSELKNKENIIEELLFRNF</sequence>
<accession>A0A015L782</accession>
<dbReference type="PANTHER" id="PTHR18887:SF5">
    <property type="entry name" value="GOLGIN SUBFAMILY B MEMBER 1-LIKE"/>
    <property type="match status" value="1"/>
</dbReference>
<keyword evidence="1" id="KW-0175">Coiled coil</keyword>
<proteinExistence type="predicted"/>
<organism evidence="2 3">
    <name type="scientific">Rhizophagus irregularis (strain DAOM 197198w)</name>
    <name type="common">Glomus intraradices</name>
    <dbReference type="NCBI Taxonomy" id="1432141"/>
    <lineage>
        <taxon>Eukaryota</taxon>
        <taxon>Fungi</taxon>
        <taxon>Fungi incertae sedis</taxon>
        <taxon>Mucoromycota</taxon>
        <taxon>Glomeromycotina</taxon>
        <taxon>Glomeromycetes</taxon>
        <taxon>Glomerales</taxon>
        <taxon>Glomeraceae</taxon>
        <taxon>Rhizophagus</taxon>
    </lineage>
</organism>
<gene>
    <name evidence="2" type="ORF">RirG_040840</name>
</gene>
<keyword evidence="3" id="KW-1185">Reference proteome</keyword>
<evidence type="ECO:0000256" key="1">
    <source>
        <dbReference type="SAM" id="Coils"/>
    </source>
</evidence>
<evidence type="ECO:0000313" key="2">
    <source>
        <dbReference type="EMBL" id="EXX75554.1"/>
    </source>
</evidence>
<feature type="coiled-coil region" evidence="1">
    <location>
        <begin position="974"/>
        <end position="1564"/>
    </location>
</feature>
<dbReference type="PANTHER" id="PTHR18887">
    <property type="entry name" value="GOLGI-ASSOCIATED PROTEIN GCP360-RELATED"/>
    <property type="match status" value="1"/>
</dbReference>
<evidence type="ECO:0000313" key="3">
    <source>
        <dbReference type="Proteomes" id="UP000022910"/>
    </source>
</evidence>